<organism evidence="2 3">
    <name type="scientific">Pelistega indica</name>
    <dbReference type="NCBI Taxonomy" id="1414851"/>
    <lineage>
        <taxon>Bacteria</taxon>
        <taxon>Pseudomonadati</taxon>
        <taxon>Pseudomonadota</taxon>
        <taxon>Betaproteobacteria</taxon>
        <taxon>Burkholderiales</taxon>
        <taxon>Alcaligenaceae</taxon>
        <taxon>Pelistega</taxon>
    </lineage>
</organism>
<keyword evidence="1" id="KW-0472">Membrane</keyword>
<accession>V8FVN7</accession>
<feature type="transmembrane region" description="Helical" evidence="1">
    <location>
        <begin position="6"/>
        <end position="23"/>
    </location>
</feature>
<name>V8FVN7_9BURK</name>
<protein>
    <submittedName>
        <fullName evidence="2">Uncharacterized protein</fullName>
    </submittedName>
</protein>
<dbReference type="AlphaFoldDB" id="V8FVN7"/>
<dbReference type="RefSeq" id="WP_023952359.1">
    <property type="nucleotide sequence ID" value="NZ_AYSV01000107.1"/>
</dbReference>
<keyword evidence="3" id="KW-1185">Reference proteome</keyword>
<comment type="caution">
    <text evidence="2">The sequence shown here is derived from an EMBL/GenBank/DDBJ whole genome shotgun (WGS) entry which is preliminary data.</text>
</comment>
<evidence type="ECO:0000256" key="1">
    <source>
        <dbReference type="SAM" id="Phobius"/>
    </source>
</evidence>
<evidence type="ECO:0000313" key="2">
    <source>
        <dbReference type="EMBL" id="ETD68339.1"/>
    </source>
</evidence>
<sequence>MEIYYLIGAIAVVVLIVAHWALWKYWVKPMFNKHIENERLREQAQNQKIKSINEEHNT</sequence>
<keyword evidence="1" id="KW-1133">Transmembrane helix</keyword>
<proteinExistence type="predicted"/>
<dbReference type="Proteomes" id="UP000018766">
    <property type="component" value="Unassembled WGS sequence"/>
</dbReference>
<keyword evidence="1" id="KW-0812">Transmembrane</keyword>
<dbReference type="EMBL" id="AYSV01000107">
    <property type="protein sequence ID" value="ETD68339.1"/>
    <property type="molecule type" value="Genomic_DNA"/>
</dbReference>
<reference evidence="2 3" key="1">
    <citation type="submission" date="2013-11" db="EMBL/GenBank/DDBJ databases">
        <title>Genomic analysis of Pelistega sp. HM-7.</title>
        <authorList>
            <person name="Kumbhare S.V."/>
            <person name="Shetty S.A."/>
            <person name="Sharma O."/>
            <person name="Dhotre D.P."/>
        </authorList>
    </citation>
    <scope>NUCLEOTIDE SEQUENCE [LARGE SCALE GENOMIC DNA]</scope>
    <source>
        <strain evidence="2 3">HM-7</strain>
    </source>
</reference>
<gene>
    <name evidence="2" type="ORF">V757_10275</name>
</gene>
<evidence type="ECO:0000313" key="3">
    <source>
        <dbReference type="Proteomes" id="UP000018766"/>
    </source>
</evidence>